<keyword evidence="1" id="KW-0732">Signal</keyword>
<keyword evidence="3" id="KW-1185">Reference proteome</keyword>
<protein>
    <submittedName>
        <fullName evidence="2">Uncharacterized protein</fullName>
    </submittedName>
</protein>
<dbReference type="Proteomes" id="UP000334923">
    <property type="component" value="Unassembled WGS sequence"/>
</dbReference>
<accession>A0A5E6MEP3</accession>
<dbReference type="AlphaFoldDB" id="A0A5E6MEP3"/>
<evidence type="ECO:0000313" key="2">
    <source>
        <dbReference type="EMBL" id="VVM07585.1"/>
    </source>
</evidence>
<organism evidence="2 3">
    <name type="scientific">Methylacidimicrobium tartarophylax</name>
    <dbReference type="NCBI Taxonomy" id="1041768"/>
    <lineage>
        <taxon>Bacteria</taxon>
        <taxon>Pseudomonadati</taxon>
        <taxon>Verrucomicrobiota</taxon>
        <taxon>Methylacidimicrobium</taxon>
    </lineage>
</organism>
<name>A0A5E6MEP3_9BACT</name>
<feature type="chain" id="PRO_5023060753" evidence="1">
    <location>
        <begin position="24"/>
        <end position="92"/>
    </location>
</feature>
<reference evidence="2 3" key="1">
    <citation type="submission" date="2019-09" db="EMBL/GenBank/DDBJ databases">
        <authorList>
            <person name="Cremers G."/>
        </authorList>
    </citation>
    <scope>NUCLEOTIDE SEQUENCE [LARGE SCALE GENOMIC DNA]</scope>
    <source>
        <strain evidence="2">4A</strain>
    </source>
</reference>
<evidence type="ECO:0000313" key="3">
    <source>
        <dbReference type="Proteomes" id="UP000334923"/>
    </source>
</evidence>
<dbReference type="EMBL" id="CABFVA020000101">
    <property type="protein sequence ID" value="VVM07585.1"/>
    <property type="molecule type" value="Genomic_DNA"/>
</dbReference>
<proteinExistence type="predicted"/>
<sequence length="92" mass="10214">MRCMRTFLAAVASLILLTSSARASVGSYWELPGGYRWGVTPDGNLWSGWEHSDGYFWGSDMRGNTWSGWNMPGGYSWYSGNPPVIPGDDDDE</sequence>
<gene>
    <name evidence="2" type="ORF">MAMT_01811</name>
</gene>
<feature type="signal peptide" evidence="1">
    <location>
        <begin position="1"/>
        <end position="23"/>
    </location>
</feature>
<evidence type="ECO:0000256" key="1">
    <source>
        <dbReference type="SAM" id="SignalP"/>
    </source>
</evidence>